<evidence type="ECO:0000313" key="3">
    <source>
        <dbReference type="Proteomes" id="UP000265725"/>
    </source>
</evidence>
<evidence type="ECO:0000313" key="2">
    <source>
        <dbReference type="EMBL" id="AYC29514.1"/>
    </source>
</evidence>
<dbReference type="SUPFAM" id="SSF50341">
    <property type="entry name" value="CheW-like"/>
    <property type="match status" value="1"/>
</dbReference>
<dbReference type="InterPro" id="IPR039315">
    <property type="entry name" value="CheW"/>
</dbReference>
<evidence type="ECO:0000259" key="1">
    <source>
        <dbReference type="PROSITE" id="PS50851"/>
    </source>
</evidence>
<dbReference type="Pfam" id="PF01584">
    <property type="entry name" value="CheW"/>
    <property type="match status" value="1"/>
</dbReference>
<gene>
    <name evidence="2" type="ORF">D3873_06310</name>
</gene>
<name>A0A385YSL5_9BACL</name>
<dbReference type="Proteomes" id="UP000265725">
    <property type="component" value="Chromosome"/>
</dbReference>
<keyword evidence="3" id="KW-1185">Reference proteome</keyword>
<proteinExistence type="predicted"/>
<dbReference type="GO" id="GO:0007165">
    <property type="term" value="P:signal transduction"/>
    <property type="evidence" value="ECO:0007669"/>
    <property type="project" value="InterPro"/>
</dbReference>
<dbReference type="GO" id="GO:0006935">
    <property type="term" value="P:chemotaxis"/>
    <property type="evidence" value="ECO:0007669"/>
    <property type="project" value="InterPro"/>
</dbReference>
<dbReference type="InterPro" id="IPR036061">
    <property type="entry name" value="CheW-like_dom_sf"/>
</dbReference>
<dbReference type="Gene3D" id="2.30.30.40">
    <property type="entry name" value="SH3 Domains"/>
    <property type="match status" value="1"/>
</dbReference>
<dbReference type="KEGG" id="paek:D3873_06310"/>
<organism evidence="2 3">
    <name type="scientific">Paenisporosarcina cavernae</name>
    <dbReference type="NCBI Taxonomy" id="2320858"/>
    <lineage>
        <taxon>Bacteria</taxon>
        <taxon>Bacillati</taxon>
        <taxon>Bacillota</taxon>
        <taxon>Bacilli</taxon>
        <taxon>Bacillales</taxon>
        <taxon>Caryophanaceae</taxon>
        <taxon>Paenisporosarcina</taxon>
    </lineage>
</organism>
<dbReference type="PANTHER" id="PTHR22617:SF23">
    <property type="entry name" value="CHEMOTAXIS PROTEIN CHEW"/>
    <property type="match status" value="1"/>
</dbReference>
<feature type="domain" description="CheW-like" evidence="1">
    <location>
        <begin position="3"/>
        <end position="142"/>
    </location>
</feature>
<dbReference type="SMART" id="SM00260">
    <property type="entry name" value="CheW"/>
    <property type="match status" value="1"/>
</dbReference>
<dbReference type="GO" id="GO:0005829">
    <property type="term" value="C:cytosol"/>
    <property type="evidence" value="ECO:0007669"/>
    <property type="project" value="TreeGrafter"/>
</dbReference>
<dbReference type="Gene3D" id="2.40.50.180">
    <property type="entry name" value="CheA-289, Domain 4"/>
    <property type="match status" value="1"/>
</dbReference>
<dbReference type="PANTHER" id="PTHR22617">
    <property type="entry name" value="CHEMOTAXIS SENSOR HISTIDINE KINASE-RELATED"/>
    <property type="match status" value="1"/>
</dbReference>
<dbReference type="InterPro" id="IPR002545">
    <property type="entry name" value="CheW-lke_dom"/>
</dbReference>
<protein>
    <submittedName>
        <fullName evidence="2">Chemotaxis protein CheW</fullName>
    </submittedName>
</protein>
<sequence>MSSEKVVVFRSGNEEYAVSVDHVVSIEKLAHISPIPHVPDYFKGLTKIRGELVPVIDFEQVLYHRQAPSSEELRVIVVQTDDFSLGLLVLEAKEILDIQSDDLKQIGFVNYAKTKYFTSVANLENRMITIVDPHIFVTTIDGVKEIKEYMATVEASS</sequence>
<dbReference type="AlphaFoldDB" id="A0A385YSL5"/>
<reference evidence="3" key="1">
    <citation type="submission" date="2018-09" db="EMBL/GenBank/DDBJ databases">
        <authorList>
            <person name="Zhu H."/>
        </authorList>
    </citation>
    <scope>NUCLEOTIDE SEQUENCE [LARGE SCALE GENOMIC DNA]</scope>
    <source>
        <strain evidence="3">K2R23-3</strain>
    </source>
</reference>
<dbReference type="RefSeq" id="WP_119883254.1">
    <property type="nucleotide sequence ID" value="NZ_CP032418.1"/>
</dbReference>
<dbReference type="PROSITE" id="PS50851">
    <property type="entry name" value="CHEW"/>
    <property type="match status" value="1"/>
</dbReference>
<dbReference type="EMBL" id="CP032418">
    <property type="protein sequence ID" value="AYC29514.1"/>
    <property type="molecule type" value="Genomic_DNA"/>
</dbReference>
<dbReference type="OrthoDB" id="9787997at2"/>
<accession>A0A385YSL5</accession>